<dbReference type="AlphaFoldDB" id="A0AB39QDD7"/>
<evidence type="ECO:0000313" key="1">
    <source>
        <dbReference type="EMBL" id="XDQ40233.1"/>
    </source>
</evidence>
<proteinExistence type="predicted"/>
<dbReference type="RefSeq" id="WP_369174939.1">
    <property type="nucleotide sequence ID" value="NZ_CP163439.1"/>
</dbReference>
<sequence length="36" mass="3932">MQVRVSMADLYTYETVAELAKHLDREGSGAMDGSLS</sequence>
<gene>
    <name evidence="1" type="ORF">AB5J49_46715</name>
</gene>
<dbReference type="EMBL" id="CP163439">
    <property type="protein sequence ID" value="XDQ40233.1"/>
    <property type="molecule type" value="Genomic_DNA"/>
</dbReference>
<protein>
    <submittedName>
        <fullName evidence="1">Uncharacterized protein</fullName>
    </submittedName>
</protein>
<accession>A0AB39QDD7</accession>
<reference evidence="1" key="1">
    <citation type="submission" date="2024-07" db="EMBL/GenBank/DDBJ databases">
        <authorList>
            <person name="Yu S.T."/>
        </authorList>
    </citation>
    <scope>NUCLEOTIDE SEQUENCE</scope>
    <source>
        <strain evidence="1">R28</strain>
    </source>
</reference>
<name>A0AB39QDD7_9ACTN</name>
<organism evidence="1">
    <name type="scientific">Streptomyces sp. R28</name>
    <dbReference type="NCBI Taxonomy" id="3238628"/>
    <lineage>
        <taxon>Bacteria</taxon>
        <taxon>Bacillati</taxon>
        <taxon>Actinomycetota</taxon>
        <taxon>Actinomycetes</taxon>
        <taxon>Kitasatosporales</taxon>
        <taxon>Streptomycetaceae</taxon>
        <taxon>Streptomyces</taxon>
    </lineage>
</organism>